<accession>A0ACC1II99</accession>
<keyword evidence="2" id="KW-1185">Reference proteome</keyword>
<dbReference type="EMBL" id="JANBPG010000640">
    <property type="protein sequence ID" value="KAJ1894838.1"/>
    <property type="molecule type" value="Genomic_DNA"/>
</dbReference>
<evidence type="ECO:0000313" key="1">
    <source>
        <dbReference type="EMBL" id="KAJ1894838.1"/>
    </source>
</evidence>
<protein>
    <submittedName>
        <fullName evidence="1">Uncharacterized protein</fullName>
    </submittedName>
</protein>
<name>A0ACC1II99_9FUNG</name>
<comment type="caution">
    <text evidence="1">The sequence shown here is derived from an EMBL/GenBank/DDBJ whole genome shotgun (WGS) entry which is preliminary data.</text>
</comment>
<dbReference type="Proteomes" id="UP001150581">
    <property type="component" value="Unassembled WGS sequence"/>
</dbReference>
<organism evidence="1 2">
    <name type="scientific">Kickxella alabastrina</name>
    <dbReference type="NCBI Taxonomy" id="61397"/>
    <lineage>
        <taxon>Eukaryota</taxon>
        <taxon>Fungi</taxon>
        <taxon>Fungi incertae sedis</taxon>
        <taxon>Zoopagomycota</taxon>
        <taxon>Kickxellomycotina</taxon>
        <taxon>Kickxellomycetes</taxon>
        <taxon>Kickxellales</taxon>
        <taxon>Kickxellaceae</taxon>
        <taxon>Kickxella</taxon>
    </lineage>
</organism>
<proteinExistence type="predicted"/>
<evidence type="ECO:0000313" key="2">
    <source>
        <dbReference type="Proteomes" id="UP001150581"/>
    </source>
</evidence>
<reference evidence="1" key="1">
    <citation type="submission" date="2022-07" db="EMBL/GenBank/DDBJ databases">
        <title>Phylogenomic reconstructions and comparative analyses of Kickxellomycotina fungi.</title>
        <authorList>
            <person name="Reynolds N.K."/>
            <person name="Stajich J.E."/>
            <person name="Barry K."/>
            <person name="Grigoriev I.V."/>
            <person name="Crous P."/>
            <person name="Smith M.E."/>
        </authorList>
    </citation>
    <scope>NUCLEOTIDE SEQUENCE</scope>
    <source>
        <strain evidence="1">Benny 63K</strain>
    </source>
</reference>
<gene>
    <name evidence="1" type="ORF">LPJ66_004948</name>
</gene>
<sequence length="1249" mass="132960">MSEIQIQNQQQTQYLDSTVRSMASDTSTAGSLSSIAAGSWLGGKKRDWDNAFISKYQDLEATLQENDQWLTMYLESISGMKNTKKPHIAISEALKTSSVKRRGRSRMDVRDVFAGKPNFKLSPLGSKFNTATIQSLGMRMPKRRGSSQYGTLQGNTLNMTIAQMGMLPPKSPYLATIRQGAGVAEATVGLARSNSAAAKTAAAVKQLERMEEGSASGLALANGHHLLQLQRRAMEMPMSASSDMTMASPGVPMSALSDMSMVTSPQQQNQDQRSQMGALATNPPKFTLGAPVPTLRDMLLNHHHHNSPPKPPIHERAQSAGQKSKPFSTINMALGGLSLQAKRQEQYREQQQQQAMLSSAPSSVKSSPDFSARTADQLSFRLNSGEDDGSGGHEEEEELTKSEDEVRDKFQKVRIAFSRSNTTIGAISESPEALGEALGQDDEAEENSASDTSMHTSAEDYAPIEGSDIETMLRNIDDVSRMLPPSPVGPDGFDGQAESRQRSDDNQEYVDRIARSDDLFVDVVIDRQPMDVRLGGDSSSFAVDDVSEGAGMRRSAGSPPKRKLSDSDRTTPVEATHPGLSSSSKLPQPPQSRLMAPTASSLARGRGRGRGRTRPALGHAANTTVPITGISRKPVLRTQTSATASQNTRDATLAQPEVSLMLPPRSDSRAGYAGAGGLRIGALVSSSTATGPGRVAEFRRKFEPTDASSKATSGSVSAFANPVVTMRPGYAGAAKNTTKAVASSYSSSASSSLSSSSAVELPVKRVPMTAAAKSQIGKIPSSKIVGAGQKSSTVAMREAARKAEAARINAAAATKQQAAPAANEQPLFKSVARPGPNMSRPSSQSSLRSQTSDRRSRPTPLPIVSTSNGGTSGSAATAITMSPKGKAPVRSNAGSRASGGSSLAEGVKADSVDSGRWGLSSVISMLSPSSWKSQTNLVQAAATASAAATAAGPETPTVNPAAKKKTLIASPYDVNSPQTPYQPRPEHGGGNRAQLVMPTYKDMAVPLRRTSDSRSSSGSSVGTFEGNNLSSSAAAGAKRPSQLGSQKRLINIAEGRLSGVSSFRSSFFSDDEGASTRVSQQDAKKRSPSIIRMQSTPDLHQAQQQEQQRSAAAVAAAANMVTPLPRGRVSNYTSIIPDGSNSPPEIESDYSDEYSDEEFSPAPKRKNDFRIPSWATTPELARGLMNQERVNPDRIFGRVKPLRVNDIFNRRESGESRRKPRNSSMIWTGSDALTADDELEYIRRMGFDA</sequence>